<comment type="caution">
    <text evidence="1">The sequence shown here is derived from an EMBL/GenBank/DDBJ whole genome shotgun (WGS) entry which is preliminary data.</text>
</comment>
<dbReference type="EMBL" id="MU865931">
    <property type="protein sequence ID" value="KAK4450741.1"/>
    <property type="molecule type" value="Genomic_DNA"/>
</dbReference>
<reference evidence="1" key="1">
    <citation type="journal article" date="2023" name="Mol. Phylogenet. Evol.">
        <title>Genome-scale phylogeny and comparative genomics of the fungal order Sordariales.</title>
        <authorList>
            <person name="Hensen N."/>
            <person name="Bonometti L."/>
            <person name="Westerberg I."/>
            <person name="Brannstrom I.O."/>
            <person name="Guillou S."/>
            <person name="Cros-Aarteil S."/>
            <person name="Calhoun S."/>
            <person name="Haridas S."/>
            <person name="Kuo A."/>
            <person name="Mondo S."/>
            <person name="Pangilinan J."/>
            <person name="Riley R."/>
            <person name="LaButti K."/>
            <person name="Andreopoulos B."/>
            <person name="Lipzen A."/>
            <person name="Chen C."/>
            <person name="Yan M."/>
            <person name="Daum C."/>
            <person name="Ng V."/>
            <person name="Clum A."/>
            <person name="Steindorff A."/>
            <person name="Ohm R.A."/>
            <person name="Martin F."/>
            <person name="Silar P."/>
            <person name="Natvig D.O."/>
            <person name="Lalanne C."/>
            <person name="Gautier V."/>
            <person name="Ament-Velasquez S.L."/>
            <person name="Kruys A."/>
            <person name="Hutchinson M.I."/>
            <person name="Powell A.J."/>
            <person name="Barry K."/>
            <person name="Miller A.N."/>
            <person name="Grigoriev I.V."/>
            <person name="Debuchy R."/>
            <person name="Gladieux P."/>
            <person name="Hiltunen Thoren M."/>
            <person name="Johannesson H."/>
        </authorList>
    </citation>
    <scope>NUCLEOTIDE SEQUENCE</scope>
    <source>
        <strain evidence="1">PSN243</strain>
    </source>
</reference>
<name>A0AAV9GW16_9PEZI</name>
<gene>
    <name evidence="1" type="ORF">QBC34DRAFT_402407</name>
</gene>
<dbReference type="Proteomes" id="UP001321760">
    <property type="component" value="Unassembled WGS sequence"/>
</dbReference>
<accession>A0AAV9GW16</accession>
<protein>
    <submittedName>
        <fullName evidence="1">Uncharacterized protein</fullName>
    </submittedName>
</protein>
<proteinExistence type="predicted"/>
<evidence type="ECO:0000313" key="1">
    <source>
        <dbReference type="EMBL" id="KAK4450741.1"/>
    </source>
</evidence>
<sequence length="183" mass="21595">MPAIRTLIIDFEADQDERHRKNMEEIVQWASTKWVFPVYPRPPGQSLFGTDPRSKFLPTTNIWLSPEGNPVHKTSWTRKPSRTPICCKNCKKAWPLSKIAFEELKKHTEWACTMCLQWHRAAEQHTGRTYVWTVTWMLKPDSAPTTEELIAEKQEEAKRFKEVMLPARTEEDHMELFRCRLVL</sequence>
<keyword evidence="2" id="KW-1185">Reference proteome</keyword>
<reference evidence="1" key="2">
    <citation type="submission" date="2023-05" db="EMBL/GenBank/DDBJ databases">
        <authorList>
            <consortium name="Lawrence Berkeley National Laboratory"/>
            <person name="Steindorff A."/>
            <person name="Hensen N."/>
            <person name="Bonometti L."/>
            <person name="Westerberg I."/>
            <person name="Brannstrom I.O."/>
            <person name="Guillou S."/>
            <person name="Cros-Aarteil S."/>
            <person name="Calhoun S."/>
            <person name="Haridas S."/>
            <person name="Kuo A."/>
            <person name="Mondo S."/>
            <person name="Pangilinan J."/>
            <person name="Riley R."/>
            <person name="Labutti K."/>
            <person name="Andreopoulos B."/>
            <person name="Lipzen A."/>
            <person name="Chen C."/>
            <person name="Yanf M."/>
            <person name="Daum C."/>
            <person name="Ng V."/>
            <person name="Clum A."/>
            <person name="Ohm R."/>
            <person name="Martin F."/>
            <person name="Silar P."/>
            <person name="Natvig D."/>
            <person name="Lalanne C."/>
            <person name="Gautier V."/>
            <person name="Ament-Velasquez S.L."/>
            <person name="Kruys A."/>
            <person name="Hutchinson M.I."/>
            <person name="Powell A.J."/>
            <person name="Barry K."/>
            <person name="Miller A.N."/>
            <person name="Grigoriev I.V."/>
            <person name="Debuchy R."/>
            <person name="Gladieux P."/>
            <person name="Thoren M.H."/>
            <person name="Johannesson H."/>
        </authorList>
    </citation>
    <scope>NUCLEOTIDE SEQUENCE</scope>
    <source>
        <strain evidence="1">PSN243</strain>
    </source>
</reference>
<evidence type="ECO:0000313" key="2">
    <source>
        <dbReference type="Proteomes" id="UP001321760"/>
    </source>
</evidence>
<dbReference type="AlphaFoldDB" id="A0AAV9GW16"/>
<organism evidence="1 2">
    <name type="scientific">Podospora aff. communis PSN243</name>
    <dbReference type="NCBI Taxonomy" id="3040156"/>
    <lineage>
        <taxon>Eukaryota</taxon>
        <taxon>Fungi</taxon>
        <taxon>Dikarya</taxon>
        <taxon>Ascomycota</taxon>
        <taxon>Pezizomycotina</taxon>
        <taxon>Sordariomycetes</taxon>
        <taxon>Sordariomycetidae</taxon>
        <taxon>Sordariales</taxon>
        <taxon>Podosporaceae</taxon>
        <taxon>Podospora</taxon>
    </lineage>
</organism>